<dbReference type="Proteomes" id="UP000196649">
    <property type="component" value="Unassembled WGS sequence"/>
</dbReference>
<evidence type="ECO:0000313" key="2">
    <source>
        <dbReference type="Proteomes" id="UP000196649"/>
    </source>
</evidence>
<protein>
    <submittedName>
        <fullName evidence="1">Uncharacterized protein</fullName>
    </submittedName>
</protein>
<sequence length="80" mass="9490">MAKFAEPKKYYVHLIKSDEYSYLNITSDGGAELDNKFEFGGWQTKFTRDEVIAIDPRLVPFMEEVEDYEQNKNNRSFRLD</sequence>
<comment type="caution">
    <text evidence="1">The sequence shown here is derived from an EMBL/GenBank/DDBJ whole genome shotgun (WGS) entry which is preliminary data.</text>
</comment>
<evidence type="ECO:0000313" key="1">
    <source>
        <dbReference type="EMBL" id="OWF31940.1"/>
    </source>
</evidence>
<organism evidence="1 2">
    <name type="scientific">Companilactobacillus kimchii</name>
    <dbReference type="NCBI Taxonomy" id="2801452"/>
    <lineage>
        <taxon>Bacteria</taxon>
        <taxon>Bacillati</taxon>
        <taxon>Bacillota</taxon>
        <taxon>Bacilli</taxon>
        <taxon>Lactobacillales</taxon>
        <taxon>Lactobacillaceae</taxon>
        <taxon>Companilactobacillus</taxon>
    </lineage>
</organism>
<name>A0A210P624_9LACO</name>
<accession>A0A210P624</accession>
<gene>
    <name evidence="1" type="ORF">LKACC12383_02554</name>
</gene>
<reference evidence="1 2" key="1">
    <citation type="submission" date="2017-03" db="EMBL/GenBank/DDBJ databases">
        <title>Genome sequence of Lactobacillus kimchii KACC 12383.</title>
        <authorList>
            <person name="Chun J."/>
        </authorList>
    </citation>
    <scope>NUCLEOTIDE SEQUENCE [LARGE SCALE GENOMIC DNA]</scope>
    <source>
        <strain evidence="1 2">KACC 12383</strain>
    </source>
</reference>
<proteinExistence type="predicted"/>
<dbReference type="AlphaFoldDB" id="A0A210P624"/>
<dbReference type="RefSeq" id="WP_054642053.1">
    <property type="nucleotide sequence ID" value="NZ_LNUB01000002.1"/>
</dbReference>
<dbReference type="EMBL" id="MXAL01000016">
    <property type="protein sequence ID" value="OWF31940.1"/>
    <property type="molecule type" value="Genomic_DNA"/>
</dbReference>